<organism evidence="4 5">
    <name type="scientific">Candidatus Woesebacteria bacterium RIFCSPHIGHO2_01_FULL_40_22</name>
    <dbReference type="NCBI Taxonomy" id="1802499"/>
    <lineage>
        <taxon>Bacteria</taxon>
        <taxon>Candidatus Woeseibacteriota</taxon>
    </lineage>
</organism>
<dbReference type="PANTHER" id="PTHR43736:SF1">
    <property type="entry name" value="DIHYDRONEOPTERIN TRIPHOSPHATE DIPHOSPHATASE"/>
    <property type="match status" value="1"/>
</dbReference>
<dbReference type="PROSITE" id="PS00893">
    <property type="entry name" value="NUDIX_BOX"/>
    <property type="match status" value="1"/>
</dbReference>
<keyword evidence="1 2" id="KW-0378">Hydrolase</keyword>
<dbReference type="InterPro" id="IPR020084">
    <property type="entry name" value="NUDIX_hydrolase_CS"/>
</dbReference>
<dbReference type="AlphaFoldDB" id="A0A1F7YKU1"/>
<evidence type="ECO:0000256" key="1">
    <source>
        <dbReference type="ARBA" id="ARBA00022801"/>
    </source>
</evidence>
<accession>A0A1F7YKU1</accession>
<dbReference type="InterPro" id="IPR015797">
    <property type="entry name" value="NUDIX_hydrolase-like_dom_sf"/>
</dbReference>
<name>A0A1F7YKU1_9BACT</name>
<dbReference type="Gene3D" id="3.90.79.10">
    <property type="entry name" value="Nucleoside Triphosphate Pyrophosphohydrolase"/>
    <property type="match status" value="1"/>
</dbReference>
<dbReference type="PRINTS" id="PR00502">
    <property type="entry name" value="NUDIXFAMILY"/>
</dbReference>
<dbReference type="InterPro" id="IPR020476">
    <property type="entry name" value="Nudix_hydrolase"/>
</dbReference>
<evidence type="ECO:0000256" key="2">
    <source>
        <dbReference type="RuleBase" id="RU003476"/>
    </source>
</evidence>
<dbReference type="Pfam" id="PF00293">
    <property type="entry name" value="NUDIX"/>
    <property type="match status" value="1"/>
</dbReference>
<dbReference type="Proteomes" id="UP000179221">
    <property type="component" value="Unassembled WGS sequence"/>
</dbReference>
<evidence type="ECO:0000313" key="5">
    <source>
        <dbReference type="Proteomes" id="UP000179221"/>
    </source>
</evidence>
<evidence type="ECO:0000313" key="4">
    <source>
        <dbReference type="EMBL" id="OGM27897.1"/>
    </source>
</evidence>
<dbReference type="PANTHER" id="PTHR43736">
    <property type="entry name" value="ADP-RIBOSE PYROPHOSPHATASE"/>
    <property type="match status" value="1"/>
</dbReference>
<comment type="similarity">
    <text evidence="2">Belongs to the Nudix hydrolase family.</text>
</comment>
<dbReference type="InterPro" id="IPR000086">
    <property type="entry name" value="NUDIX_hydrolase_dom"/>
</dbReference>
<sequence>MNKLVQTKKLSYRDNVSCIVFKGDKFLLVQQIKWPENFWKFPQGGVNGGETEEQAAKRELLEELGTNKFRFIGKSIQINKYDWDDESVKLAGHRWRGQIQKFFLVECLGDDRDIKLNANELRRYKWVKLKNLFVHIDHNNKNYTNYKSSIEKILQEFNDCFTQNA</sequence>
<evidence type="ECO:0000259" key="3">
    <source>
        <dbReference type="PROSITE" id="PS51462"/>
    </source>
</evidence>
<protein>
    <recommendedName>
        <fullName evidence="3">Nudix hydrolase domain-containing protein</fullName>
    </recommendedName>
</protein>
<gene>
    <name evidence="4" type="ORF">A2628_03360</name>
</gene>
<dbReference type="PROSITE" id="PS51462">
    <property type="entry name" value="NUDIX"/>
    <property type="match status" value="1"/>
</dbReference>
<dbReference type="SUPFAM" id="SSF55811">
    <property type="entry name" value="Nudix"/>
    <property type="match status" value="1"/>
</dbReference>
<feature type="domain" description="Nudix hydrolase" evidence="3">
    <location>
        <begin position="11"/>
        <end position="151"/>
    </location>
</feature>
<dbReference type="EMBL" id="MGGL01000001">
    <property type="protein sequence ID" value="OGM27897.1"/>
    <property type="molecule type" value="Genomic_DNA"/>
</dbReference>
<proteinExistence type="inferred from homology"/>
<comment type="caution">
    <text evidence="4">The sequence shown here is derived from an EMBL/GenBank/DDBJ whole genome shotgun (WGS) entry which is preliminary data.</text>
</comment>
<dbReference type="GO" id="GO:0016787">
    <property type="term" value="F:hydrolase activity"/>
    <property type="evidence" value="ECO:0007669"/>
    <property type="project" value="UniProtKB-KW"/>
</dbReference>
<reference evidence="4 5" key="1">
    <citation type="journal article" date="2016" name="Nat. Commun.">
        <title>Thousands of microbial genomes shed light on interconnected biogeochemical processes in an aquifer system.</title>
        <authorList>
            <person name="Anantharaman K."/>
            <person name="Brown C.T."/>
            <person name="Hug L.A."/>
            <person name="Sharon I."/>
            <person name="Castelle C.J."/>
            <person name="Probst A.J."/>
            <person name="Thomas B.C."/>
            <person name="Singh A."/>
            <person name="Wilkins M.J."/>
            <person name="Karaoz U."/>
            <person name="Brodie E.L."/>
            <person name="Williams K.H."/>
            <person name="Hubbard S.S."/>
            <person name="Banfield J.F."/>
        </authorList>
    </citation>
    <scope>NUCLEOTIDE SEQUENCE [LARGE SCALE GENOMIC DNA]</scope>
</reference>